<sequence>MKIETIKHHRRGPQPVLLALAVSQLFACGACAQGVAMDQSLAAIVVTGSRSPLDPNLPTTTESKTAAQLREQNFVNVEDALKYMPNLTIRKRYIGDRNALIGGRSSSNLQAPRGLVYADGYLLSQFLGQFNAPRWNVVAPEELARVDVLYGPYSAIYPGNSIGSTVIMTTRQAKKFEASAKLQYFTQHYEDAGYSGSYGGHQASAWLGDKAGDWTYSIGANRLKNKSQPMQYVTLQSAASGVGVPVTGAIRGLDPSGRPWYLAGPNGAGLEDSSQEQFKLKAGYDFSPVLYGEILYSYWHNDSRRHGASILRDAAGNTVDSGLVNIGGAVYRIPAAAFSPQNVEEAHGLLGLKLTTKNKTGWNASAVATLYDIATDVTRSSASAPSSGGLAGSYADGGGTGWKTLDLQGTHTPARNEAHALSMGYHSNRYRLENLVFDTANWLNGSANPANLNSGFFGKTGLQAFFVQDAWRISPRWQATLGLRHEQWKAYDGKRVGANNPYPERSVSAWSPKASVTYTPDADWIWKASAGKGVRFPTVSELFQGTVVAGNIVNNDPNLKPERSLAKEFTVERAIAFERTNGTVRASIFEDDIRDTIFNQKNILVTPNVTNIQNIDRVRTRGVEFSASACDVVVRSLELTGNIAFVRSIILENANNPAIVGNNWVRLPRVRGSLTGAYRPNDQWTTSLALRHSGRQYGTLENTDVNANTFGGVSSYTVWDAKVAYRISKNLEASFGIDNLTNRKYWVFHPYPGRSILGEIRGNI</sequence>
<dbReference type="InterPro" id="IPR037066">
    <property type="entry name" value="Plug_dom_sf"/>
</dbReference>
<evidence type="ECO:0000313" key="17">
    <source>
        <dbReference type="EMBL" id="SFU36576.1"/>
    </source>
</evidence>
<name>A0A1I7FKJ8_9BURK</name>
<evidence type="ECO:0000256" key="11">
    <source>
        <dbReference type="ARBA" id="ARBA00023237"/>
    </source>
</evidence>
<evidence type="ECO:0000256" key="1">
    <source>
        <dbReference type="ARBA" id="ARBA00004571"/>
    </source>
</evidence>
<dbReference type="CDD" id="cd01347">
    <property type="entry name" value="ligand_gated_channel"/>
    <property type="match status" value="1"/>
</dbReference>
<evidence type="ECO:0000256" key="14">
    <source>
        <dbReference type="SAM" id="SignalP"/>
    </source>
</evidence>
<keyword evidence="7" id="KW-0406">Ion transport</keyword>
<evidence type="ECO:0000256" key="12">
    <source>
        <dbReference type="PROSITE-ProRule" id="PRU01360"/>
    </source>
</evidence>
<reference evidence="18" key="1">
    <citation type="submission" date="2016-10" db="EMBL/GenBank/DDBJ databases">
        <authorList>
            <person name="Varghese N."/>
            <person name="Submissions S."/>
        </authorList>
    </citation>
    <scope>NUCLEOTIDE SEQUENCE [LARGE SCALE GENOMIC DNA]</scope>
    <source>
        <strain evidence="18">CGMCC 1.11014</strain>
    </source>
</reference>
<dbReference type="PANTHER" id="PTHR30069:SF53">
    <property type="entry name" value="COLICIN I RECEPTOR-RELATED"/>
    <property type="match status" value="1"/>
</dbReference>
<dbReference type="Proteomes" id="UP000199391">
    <property type="component" value="Unassembled WGS sequence"/>
</dbReference>
<dbReference type="InterPro" id="IPR012910">
    <property type="entry name" value="Plug_dom"/>
</dbReference>
<dbReference type="Gene3D" id="2.170.130.10">
    <property type="entry name" value="TonB-dependent receptor, plug domain"/>
    <property type="match status" value="1"/>
</dbReference>
<feature type="domain" description="TonB-dependent receptor plug" evidence="16">
    <location>
        <begin position="57"/>
        <end position="164"/>
    </location>
</feature>
<dbReference type="OrthoDB" id="9760620at2"/>
<gene>
    <name evidence="17" type="ORF">SAMN05216552_1002100</name>
</gene>
<keyword evidence="3 12" id="KW-0813">Transport</keyword>
<dbReference type="InterPro" id="IPR000531">
    <property type="entry name" value="Beta-barrel_TonB"/>
</dbReference>
<evidence type="ECO:0000256" key="10">
    <source>
        <dbReference type="ARBA" id="ARBA00023170"/>
    </source>
</evidence>
<evidence type="ECO:0000256" key="9">
    <source>
        <dbReference type="ARBA" id="ARBA00023136"/>
    </source>
</evidence>
<dbReference type="EMBL" id="FPBO01000002">
    <property type="protein sequence ID" value="SFU36576.1"/>
    <property type="molecule type" value="Genomic_DNA"/>
</dbReference>
<keyword evidence="10" id="KW-0675">Receptor</keyword>
<organism evidence="17 18">
    <name type="scientific">Pseudoduganella namucuonensis</name>
    <dbReference type="NCBI Taxonomy" id="1035707"/>
    <lineage>
        <taxon>Bacteria</taxon>
        <taxon>Pseudomonadati</taxon>
        <taxon>Pseudomonadota</taxon>
        <taxon>Betaproteobacteria</taxon>
        <taxon>Burkholderiales</taxon>
        <taxon>Oxalobacteraceae</taxon>
        <taxon>Telluria group</taxon>
        <taxon>Pseudoduganella</taxon>
    </lineage>
</organism>
<evidence type="ECO:0000256" key="8">
    <source>
        <dbReference type="ARBA" id="ARBA00023077"/>
    </source>
</evidence>
<dbReference type="InterPro" id="IPR039426">
    <property type="entry name" value="TonB-dep_rcpt-like"/>
</dbReference>
<dbReference type="SUPFAM" id="SSF56935">
    <property type="entry name" value="Porins"/>
    <property type="match status" value="1"/>
</dbReference>
<dbReference type="InterPro" id="IPR036942">
    <property type="entry name" value="Beta-barrel_TonB_sf"/>
</dbReference>
<dbReference type="GO" id="GO:0009279">
    <property type="term" value="C:cell outer membrane"/>
    <property type="evidence" value="ECO:0007669"/>
    <property type="project" value="UniProtKB-SubCell"/>
</dbReference>
<dbReference type="AlphaFoldDB" id="A0A1I7FKJ8"/>
<dbReference type="GO" id="GO:0015344">
    <property type="term" value="F:siderophore uptake transmembrane transporter activity"/>
    <property type="evidence" value="ECO:0007669"/>
    <property type="project" value="TreeGrafter"/>
</dbReference>
<dbReference type="Pfam" id="PF00593">
    <property type="entry name" value="TonB_dep_Rec_b-barrel"/>
    <property type="match status" value="1"/>
</dbReference>
<feature type="chain" id="PRO_5011584748" evidence="14">
    <location>
        <begin position="33"/>
        <end position="764"/>
    </location>
</feature>
<dbReference type="PROSITE" id="PS52016">
    <property type="entry name" value="TONB_DEPENDENT_REC_3"/>
    <property type="match status" value="1"/>
</dbReference>
<dbReference type="Gene3D" id="2.40.170.20">
    <property type="entry name" value="TonB-dependent receptor, beta-barrel domain"/>
    <property type="match status" value="1"/>
</dbReference>
<keyword evidence="4 12" id="KW-1134">Transmembrane beta strand</keyword>
<evidence type="ECO:0000256" key="2">
    <source>
        <dbReference type="ARBA" id="ARBA00009810"/>
    </source>
</evidence>
<keyword evidence="5 12" id="KW-0812">Transmembrane</keyword>
<evidence type="ECO:0000256" key="7">
    <source>
        <dbReference type="ARBA" id="ARBA00023065"/>
    </source>
</evidence>
<keyword evidence="9 12" id="KW-0472">Membrane</keyword>
<evidence type="ECO:0000256" key="13">
    <source>
        <dbReference type="RuleBase" id="RU003357"/>
    </source>
</evidence>
<keyword evidence="8 13" id="KW-0798">TonB box</keyword>
<evidence type="ECO:0000259" key="15">
    <source>
        <dbReference type="Pfam" id="PF00593"/>
    </source>
</evidence>
<accession>A0A1I7FKJ8</accession>
<dbReference type="STRING" id="1035707.SAMN05216552_1002100"/>
<evidence type="ECO:0000256" key="3">
    <source>
        <dbReference type="ARBA" id="ARBA00022448"/>
    </source>
</evidence>
<proteinExistence type="inferred from homology"/>
<feature type="domain" description="TonB-dependent receptor-like beta-barrel" evidence="15">
    <location>
        <begin position="328"/>
        <end position="740"/>
    </location>
</feature>
<keyword evidence="6 14" id="KW-0732">Signal</keyword>
<keyword evidence="18" id="KW-1185">Reference proteome</keyword>
<dbReference type="GO" id="GO:0044718">
    <property type="term" value="P:siderophore transmembrane transport"/>
    <property type="evidence" value="ECO:0007669"/>
    <property type="project" value="TreeGrafter"/>
</dbReference>
<evidence type="ECO:0000313" key="18">
    <source>
        <dbReference type="Proteomes" id="UP000199391"/>
    </source>
</evidence>
<comment type="similarity">
    <text evidence="2 12 13">Belongs to the TonB-dependent receptor family.</text>
</comment>
<protein>
    <submittedName>
        <fullName evidence="17">Iron complex outermembrane recepter protein</fullName>
    </submittedName>
</protein>
<evidence type="ECO:0000256" key="4">
    <source>
        <dbReference type="ARBA" id="ARBA00022452"/>
    </source>
</evidence>
<dbReference type="Pfam" id="PF07715">
    <property type="entry name" value="Plug"/>
    <property type="match status" value="1"/>
</dbReference>
<feature type="signal peptide" evidence="14">
    <location>
        <begin position="1"/>
        <end position="32"/>
    </location>
</feature>
<dbReference type="PANTHER" id="PTHR30069">
    <property type="entry name" value="TONB-DEPENDENT OUTER MEMBRANE RECEPTOR"/>
    <property type="match status" value="1"/>
</dbReference>
<evidence type="ECO:0000259" key="16">
    <source>
        <dbReference type="Pfam" id="PF07715"/>
    </source>
</evidence>
<dbReference type="RefSeq" id="WP_093553219.1">
    <property type="nucleotide sequence ID" value="NZ_FPBO01000002.1"/>
</dbReference>
<evidence type="ECO:0000256" key="5">
    <source>
        <dbReference type="ARBA" id="ARBA00022692"/>
    </source>
</evidence>
<evidence type="ECO:0000256" key="6">
    <source>
        <dbReference type="ARBA" id="ARBA00022729"/>
    </source>
</evidence>
<comment type="subcellular location">
    <subcellularLocation>
        <location evidence="1 12">Cell outer membrane</location>
        <topology evidence="1 12">Multi-pass membrane protein</topology>
    </subcellularLocation>
</comment>
<keyword evidence="11 12" id="KW-0998">Cell outer membrane</keyword>